<gene>
    <name evidence="1" type="ORF">C802_01740</name>
</gene>
<dbReference type="AlphaFoldDB" id="R9IAE2"/>
<sequence>MCFCPEWGHVNDYNLKKYNFNPMEHSNPVIQTQQLAVEVVKRLDQLNLHRRELERKLHVSHGFFTQA</sequence>
<protein>
    <submittedName>
        <fullName evidence="1">Uncharacterized protein</fullName>
    </submittedName>
</protein>
<dbReference type="STRING" id="1235788.C802_01740"/>
<comment type="caution">
    <text evidence="1">The sequence shown here is derived from an EMBL/GenBank/DDBJ whole genome shotgun (WGS) entry which is preliminary data.</text>
</comment>
<accession>R9IAE2</accession>
<evidence type="ECO:0000313" key="2">
    <source>
        <dbReference type="Proteomes" id="UP000014200"/>
    </source>
</evidence>
<dbReference type="EMBL" id="ASSP01000009">
    <property type="protein sequence ID" value="EOS13893.1"/>
    <property type="molecule type" value="Genomic_DNA"/>
</dbReference>
<dbReference type="PATRIC" id="fig|1235788.3.peg.1779"/>
<organism evidence="1 2">
    <name type="scientific">Phocaeicola sartorii</name>
    <dbReference type="NCBI Taxonomy" id="671267"/>
    <lineage>
        <taxon>Bacteria</taxon>
        <taxon>Pseudomonadati</taxon>
        <taxon>Bacteroidota</taxon>
        <taxon>Bacteroidia</taxon>
        <taxon>Bacteroidales</taxon>
        <taxon>Bacteroidaceae</taxon>
        <taxon>Phocaeicola</taxon>
    </lineage>
</organism>
<proteinExistence type="predicted"/>
<dbReference type="Proteomes" id="UP000014200">
    <property type="component" value="Unassembled WGS sequence"/>
</dbReference>
<evidence type="ECO:0000313" key="1">
    <source>
        <dbReference type="EMBL" id="EOS13893.1"/>
    </source>
</evidence>
<name>R9IAE2_9BACT</name>
<reference evidence="1 2" key="1">
    <citation type="submission" date="2013-04" db="EMBL/GenBank/DDBJ databases">
        <title>The Genome Sequence of Bacteroides massiliensis dnLKV3.</title>
        <authorList>
            <consortium name="The Broad Institute Genomics Platform"/>
            <consortium name="The Broad Institute Genome Sequencing Center for Infectious Disease"/>
            <person name="Earl A."/>
            <person name="Xavier R."/>
            <person name="Kuhn K."/>
            <person name="Stappenbeck T."/>
            <person name="Walker B."/>
            <person name="Young S."/>
            <person name="Zeng Q."/>
            <person name="Gargeya S."/>
            <person name="Fitzgerald M."/>
            <person name="Haas B."/>
            <person name="Abouelleil A."/>
            <person name="Allen A.W."/>
            <person name="Alvarado L."/>
            <person name="Arachchi H.M."/>
            <person name="Berlin A.M."/>
            <person name="Chapman S.B."/>
            <person name="Gainer-Dewar J."/>
            <person name="Goldberg J."/>
            <person name="Griggs A."/>
            <person name="Gujja S."/>
            <person name="Hansen M."/>
            <person name="Howarth C."/>
            <person name="Imamovic A."/>
            <person name="Ireland A."/>
            <person name="Larimer J."/>
            <person name="McCowan C."/>
            <person name="Murphy C."/>
            <person name="Pearson M."/>
            <person name="Poon T.W."/>
            <person name="Priest M."/>
            <person name="Roberts A."/>
            <person name="Saif S."/>
            <person name="Shea T."/>
            <person name="Sisk P."/>
            <person name="Sykes S."/>
            <person name="Wortman J."/>
            <person name="Nusbaum C."/>
            <person name="Birren B."/>
        </authorList>
    </citation>
    <scope>NUCLEOTIDE SEQUENCE [LARGE SCALE GENOMIC DNA]</scope>
    <source>
        <strain evidence="2">dnLKV3</strain>
    </source>
</reference>
<dbReference type="HOGENOM" id="CLU_2803538_0_0_10"/>
<keyword evidence="2" id="KW-1185">Reference proteome</keyword>